<comment type="caution">
    <text evidence="8">The sequence shown here is derived from an EMBL/GenBank/DDBJ whole genome shotgun (WGS) entry which is preliminary data.</text>
</comment>
<keyword evidence="6" id="KW-0560">Oxidoreductase</keyword>
<dbReference type="PIRSF" id="PIRSF000164">
    <property type="entry name" value="DHO_oxidase"/>
    <property type="match status" value="1"/>
</dbReference>
<organism evidence="8 9">
    <name type="scientific">Zoogloea ramigera</name>
    <dbReference type="NCBI Taxonomy" id="350"/>
    <lineage>
        <taxon>Bacteria</taxon>
        <taxon>Pseudomonadati</taxon>
        <taxon>Pseudomonadota</taxon>
        <taxon>Betaproteobacteria</taxon>
        <taxon>Rhodocyclales</taxon>
        <taxon>Zoogloeaceae</taxon>
        <taxon>Zoogloea</taxon>
    </lineage>
</organism>
<dbReference type="GO" id="GO:0006207">
    <property type="term" value="P:'de novo' pyrimidine nucleobase biosynthetic process"/>
    <property type="evidence" value="ECO:0007669"/>
    <property type="project" value="TreeGrafter"/>
</dbReference>
<dbReference type="Pfam" id="PF01180">
    <property type="entry name" value="DHO_dh"/>
    <property type="match status" value="1"/>
</dbReference>
<dbReference type="InterPro" id="IPR013785">
    <property type="entry name" value="Aldolase_TIM"/>
</dbReference>
<keyword evidence="9" id="KW-1185">Reference proteome</keyword>
<dbReference type="GO" id="GO:0005737">
    <property type="term" value="C:cytoplasm"/>
    <property type="evidence" value="ECO:0007669"/>
    <property type="project" value="InterPro"/>
</dbReference>
<comment type="cofactor">
    <cofactor evidence="1">
        <name>FMN</name>
        <dbReference type="ChEBI" id="CHEBI:58210"/>
    </cofactor>
</comment>
<feature type="domain" description="Dihydroorotate dehydrogenase catalytic" evidence="7">
    <location>
        <begin position="5"/>
        <end position="291"/>
    </location>
</feature>
<dbReference type="Gene3D" id="3.20.20.70">
    <property type="entry name" value="Aldolase class I"/>
    <property type="match status" value="1"/>
</dbReference>
<evidence type="ECO:0000259" key="7">
    <source>
        <dbReference type="Pfam" id="PF01180"/>
    </source>
</evidence>
<dbReference type="RefSeq" id="WP_141349215.1">
    <property type="nucleotide sequence ID" value="NZ_BJNV01000006.1"/>
</dbReference>
<proteinExistence type="predicted"/>
<dbReference type="GO" id="GO:0004152">
    <property type="term" value="F:dihydroorotate dehydrogenase activity"/>
    <property type="evidence" value="ECO:0007669"/>
    <property type="project" value="InterPro"/>
</dbReference>
<dbReference type="InterPro" id="IPR005720">
    <property type="entry name" value="Dihydroorotate_DH_cat"/>
</dbReference>
<keyword evidence="4" id="KW-0288">FMN</keyword>
<dbReference type="PANTHER" id="PTHR48109">
    <property type="entry name" value="DIHYDROOROTATE DEHYDROGENASE (QUINONE), MITOCHONDRIAL-RELATED"/>
    <property type="match status" value="1"/>
</dbReference>
<evidence type="ECO:0000256" key="3">
    <source>
        <dbReference type="ARBA" id="ARBA00022630"/>
    </source>
</evidence>
<evidence type="ECO:0000256" key="2">
    <source>
        <dbReference type="ARBA" id="ARBA00004725"/>
    </source>
</evidence>
<dbReference type="UniPathway" id="UPA00070"/>
<dbReference type="NCBIfam" id="NF005741">
    <property type="entry name" value="PRK07565.1"/>
    <property type="match status" value="1"/>
</dbReference>
<dbReference type="SUPFAM" id="SSF51395">
    <property type="entry name" value="FMN-linked oxidoreductases"/>
    <property type="match status" value="1"/>
</dbReference>
<evidence type="ECO:0000256" key="1">
    <source>
        <dbReference type="ARBA" id="ARBA00001917"/>
    </source>
</evidence>
<sequence>MIDLSTDYLGLKLKNPLVPSSSPLSKQLDTALRLEDAGAAALVLHSLYEEELIAEDAMADRFLLHAELHDGESAGFLPDHGHYEGALDRYLEHLRRLKARLSIPVIASLNGVTPSGWVDLGKELQEAGADALELNVYHVAADPSESGDAVEARYVALLAELKRAVSVPVVMKLPPFFSSLPHFVKRLEAVGADGVSLFNRFFQPDIDLDALEMVEQLQLSSPEEALLRIRWVAILRAHTRMTLAATGGVYGAGDALKLLLAGADVVHLASALLEHGPGRLSQILDDMKTWMIEREYESVAQLKGSMCQTNLRDASALARQSYIRVLDSFTPRAGVWR</sequence>
<name>A0A4Y4CSM6_ZOORA</name>
<evidence type="ECO:0000256" key="4">
    <source>
        <dbReference type="ARBA" id="ARBA00022643"/>
    </source>
</evidence>
<evidence type="ECO:0000256" key="6">
    <source>
        <dbReference type="ARBA" id="ARBA00023002"/>
    </source>
</evidence>
<evidence type="ECO:0000313" key="8">
    <source>
        <dbReference type="EMBL" id="GEC94464.1"/>
    </source>
</evidence>
<dbReference type="AlphaFoldDB" id="A0A4Y4CSM6"/>
<evidence type="ECO:0000256" key="5">
    <source>
        <dbReference type="ARBA" id="ARBA00022975"/>
    </source>
</evidence>
<keyword evidence="3" id="KW-0285">Flavoprotein</keyword>
<dbReference type="CDD" id="cd04739">
    <property type="entry name" value="DHOD_like"/>
    <property type="match status" value="1"/>
</dbReference>
<keyword evidence="5" id="KW-0665">Pyrimidine biosynthesis</keyword>
<dbReference type="InterPro" id="IPR050074">
    <property type="entry name" value="DHO_dehydrogenase"/>
</dbReference>
<evidence type="ECO:0000313" key="9">
    <source>
        <dbReference type="Proteomes" id="UP000318422"/>
    </source>
</evidence>
<dbReference type="Proteomes" id="UP000318422">
    <property type="component" value="Unassembled WGS sequence"/>
</dbReference>
<reference evidence="8 9" key="1">
    <citation type="submission" date="2019-06" db="EMBL/GenBank/DDBJ databases">
        <title>Whole genome shotgun sequence of Zoogloea ramigera NBRC 15342.</title>
        <authorList>
            <person name="Hosoyama A."/>
            <person name="Uohara A."/>
            <person name="Ohji S."/>
            <person name="Ichikawa N."/>
        </authorList>
    </citation>
    <scope>NUCLEOTIDE SEQUENCE [LARGE SCALE GENOMIC DNA]</scope>
    <source>
        <strain evidence="8 9">NBRC 15342</strain>
    </source>
</reference>
<accession>A0A4Y4CSM6</accession>
<dbReference type="GO" id="GO:0044205">
    <property type="term" value="P:'de novo' UMP biosynthetic process"/>
    <property type="evidence" value="ECO:0007669"/>
    <property type="project" value="UniProtKB-UniPathway"/>
</dbReference>
<dbReference type="PANTHER" id="PTHR48109:SF3">
    <property type="entry name" value="SLL0744 PROTEIN"/>
    <property type="match status" value="1"/>
</dbReference>
<comment type="pathway">
    <text evidence="2">Pyrimidine metabolism; UMP biosynthesis via de novo pathway.</text>
</comment>
<dbReference type="InterPro" id="IPR012135">
    <property type="entry name" value="Dihydroorotate_DH_1_2"/>
</dbReference>
<dbReference type="EMBL" id="BJNV01000006">
    <property type="protein sequence ID" value="GEC94464.1"/>
    <property type="molecule type" value="Genomic_DNA"/>
</dbReference>
<gene>
    <name evidence="8" type="ORF">ZRA01_05370</name>
</gene>
<protein>
    <submittedName>
        <fullName evidence="8">Dihydroorotate dehydrogenase</fullName>
    </submittedName>
</protein>
<dbReference type="OrthoDB" id="9794954at2"/>